<feature type="compositionally biased region" description="Low complexity" evidence="5">
    <location>
        <begin position="82"/>
        <end position="102"/>
    </location>
</feature>
<evidence type="ECO:0000313" key="7">
    <source>
        <dbReference type="Proteomes" id="UP000002630"/>
    </source>
</evidence>
<dbReference type="AlphaFoldDB" id="D8LHN6"/>
<keyword evidence="7" id="KW-1185">Reference proteome</keyword>
<dbReference type="eggNOG" id="ENOG502QRSW">
    <property type="taxonomic scope" value="Eukaryota"/>
</dbReference>
<evidence type="ECO:0008006" key="8">
    <source>
        <dbReference type="Google" id="ProtNLM"/>
    </source>
</evidence>
<comment type="cofactor">
    <cofactor evidence="1">
        <name>Mg(2+)</name>
        <dbReference type="ChEBI" id="CHEBI:18420"/>
    </cofactor>
</comment>
<dbReference type="InterPro" id="IPR055295">
    <property type="entry name" value="NUDT22/NUDT9-like"/>
</dbReference>
<evidence type="ECO:0000256" key="3">
    <source>
        <dbReference type="ARBA" id="ARBA00022801"/>
    </source>
</evidence>
<evidence type="ECO:0000256" key="5">
    <source>
        <dbReference type="SAM" id="MobiDB-lite"/>
    </source>
</evidence>
<evidence type="ECO:0000256" key="1">
    <source>
        <dbReference type="ARBA" id="ARBA00001946"/>
    </source>
</evidence>
<sequence>MARPPAAGDGDMAWGGGAEYLLEPALETPLRRDQVRVDVAEAYSRKPHPDPEALLAKNPLLFNGSKFWLAGFSTEGDRKPSATATATANPAGGAVSDTTDSSDGGGGGGRHTPPLPPLTNAARRRSRSPTSSPPTRKLRLRLGLTDYRTFRGTNWSPSAARLAADSARDHPWLEAAYLSQKLGVGAVVETKDGFLLSLCRSNGVAEGQGMMGAPGGHPEPEKLGLTPEVLRSLSTKAVSSRRKVGQQAADELFDSAVQEVVDETNVPREALGEPLLSGVVRQGNSFGAPTAAFIIPCSLTRGEAAALYAKGAKEAFESTGLRAVPGLEIVAEGVRGWFSKRGLRATPSFQGALELWRGHRLMGGGGGDNDDD</sequence>
<name>D8LHN6_ECTSI</name>
<protein>
    <recommendedName>
        <fullName evidence="8">Nudix hydrolase domain-containing protein</fullName>
    </recommendedName>
</protein>
<dbReference type="Proteomes" id="UP000002630">
    <property type="component" value="Linkage Group LG27"/>
</dbReference>
<dbReference type="PANTHER" id="PTHR31835">
    <property type="entry name" value="URIDINE DIPHOSPHATE GLUCOSE PYROPHOSPHATASE"/>
    <property type="match status" value="1"/>
</dbReference>
<gene>
    <name evidence="6" type="ORF">Esi_0197_0046</name>
</gene>
<dbReference type="GO" id="GO:0052751">
    <property type="term" value="F:GDP-mannose hydrolase activity"/>
    <property type="evidence" value="ECO:0007669"/>
    <property type="project" value="TreeGrafter"/>
</dbReference>
<evidence type="ECO:0000256" key="2">
    <source>
        <dbReference type="ARBA" id="ARBA00022723"/>
    </source>
</evidence>
<proteinExistence type="predicted"/>
<dbReference type="EMBL" id="FN648372">
    <property type="protein sequence ID" value="CBN79318.1"/>
    <property type="molecule type" value="Genomic_DNA"/>
</dbReference>
<keyword evidence="2" id="KW-0479">Metal-binding</keyword>
<keyword evidence="4" id="KW-0460">Magnesium</keyword>
<evidence type="ECO:0000313" key="6">
    <source>
        <dbReference type="EMBL" id="CBN79318.1"/>
    </source>
</evidence>
<reference evidence="6 7" key="1">
    <citation type="journal article" date="2010" name="Nature">
        <title>The Ectocarpus genome and the independent evolution of multicellularity in brown algae.</title>
        <authorList>
            <person name="Cock J.M."/>
            <person name="Sterck L."/>
            <person name="Rouze P."/>
            <person name="Scornet D."/>
            <person name="Allen A.E."/>
            <person name="Amoutzias G."/>
            <person name="Anthouard V."/>
            <person name="Artiguenave F."/>
            <person name="Aury J.M."/>
            <person name="Badger J.H."/>
            <person name="Beszteri B."/>
            <person name="Billiau K."/>
            <person name="Bonnet E."/>
            <person name="Bothwell J.H."/>
            <person name="Bowler C."/>
            <person name="Boyen C."/>
            <person name="Brownlee C."/>
            <person name="Carrano C.J."/>
            <person name="Charrier B."/>
            <person name="Cho G.Y."/>
            <person name="Coelho S.M."/>
            <person name="Collen J."/>
            <person name="Corre E."/>
            <person name="Da Silva C."/>
            <person name="Delage L."/>
            <person name="Delaroque N."/>
            <person name="Dittami S.M."/>
            <person name="Doulbeau S."/>
            <person name="Elias M."/>
            <person name="Farnham G."/>
            <person name="Gachon C.M."/>
            <person name="Gschloessl B."/>
            <person name="Heesch S."/>
            <person name="Jabbari K."/>
            <person name="Jubin C."/>
            <person name="Kawai H."/>
            <person name="Kimura K."/>
            <person name="Kloareg B."/>
            <person name="Kupper F.C."/>
            <person name="Lang D."/>
            <person name="Le Bail A."/>
            <person name="Leblanc C."/>
            <person name="Lerouge P."/>
            <person name="Lohr M."/>
            <person name="Lopez P.J."/>
            <person name="Martens C."/>
            <person name="Maumus F."/>
            <person name="Michel G."/>
            <person name="Miranda-Saavedra D."/>
            <person name="Morales J."/>
            <person name="Moreau H."/>
            <person name="Motomura T."/>
            <person name="Nagasato C."/>
            <person name="Napoli C.A."/>
            <person name="Nelson D.R."/>
            <person name="Nyvall-Collen P."/>
            <person name="Peters A.F."/>
            <person name="Pommier C."/>
            <person name="Potin P."/>
            <person name="Poulain J."/>
            <person name="Quesneville H."/>
            <person name="Read B."/>
            <person name="Rensing S.A."/>
            <person name="Ritter A."/>
            <person name="Rousvoal S."/>
            <person name="Samanta M."/>
            <person name="Samson G."/>
            <person name="Schroeder D.C."/>
            <person name="Segurens B."/>
            <person name="Strittmatter M."/>
            <person name="Tonon T."/>
            <person name="Tregear J.W."/>
            <person name="Valentin K."/>
            <person name="von Dassow P."/>
            <person name="Yamagishi T."/>
            <person name="Van de Peer Y."/>
            <person name="Wincker P."/>
        </authorList>
    </citation>
    <scope>NUCLEOTIDE SEQUENCE [LARGE SCALE GENOMIC DNA]</scope>
    <source>
        <strain evidence="7">Ec32 / CCAP1310/4</strain>
    </source>
</reference>
<dbReference type="OrthoDB" id="242473at2759"/>
<evidence type="ECO:0000256" key="4">
    <source>
        <dbReference type="ARBA" id="ARBA00022842"/>
    </source>
</evidence>
<dbReference type="InParanoid" id="D8LHN6"/>
<dbReference type="EMBL" id="FN649752">
    <property type="protein sequence ID" value="CBN79318.1"/>
    <property type="molecule type" value="Genomic_DNA"/>
</dbReference>
<accession>D8LHN6</accession>
<keyword evidence="3" id="KW-0378">Hydrolase</keyword>
<dbReference type="PANTHER" id="PTHR31835:SF1">
    <property type="entry name" value="URIDINE DIPHOSPHATE GLUCOSE PYROPHOSPHATASE NUDT22"/>
    <property type="match status" value="1"/>
</dbReference>
<organism evidence="6 7">
    <name type="scientific">Ectocarpus siliculosus</name>
    <name type="common">Brown alga</name>
    <name type="synonym">Conferva siliculosa</name>
    <dbReference type="NCBI Taxonomy" id="2880"/>
    <lineage>
        <taxon>Eukaryota</taxon>
        <taxon>Sar</taxon>
        <taxon>Stramenopiles</taxon>
        <taxon>Ochrophyta</taxon>
        <taxon>PX clade</taxon>
        <taxon>Phaeophyceae</taxon>
        <taxon>Ectocarpales</taxon>
        <taxon>Ectocarpaceae</taxon>
        <taxon>Ectocarpus</taxon>
    </lineage>
</organism>
<dbReference type="GO" id="GO:0046872">
    <property type="term" value="F:metal ion binding"/>
    <property type="evidence" value="ECO:0007669"/>
    <property type="project" value="UniProtKB-KW"/>
</dbReference>
<feature type="region of interest" description="Disordered" evidence="5">
    <location>
        <begin position="75"/>
        <end position="138"/>
    </location>
</feature>